<feature type="chain" id="PRO_5046628001" evidence="7">
    <location>
        <begin position="21"/>
        <end position="702"/>
    </location>
</feature>
<name>A0ABT9VI13_9BACI</name>
<evidence type="ECO:0000259" key="8">
    <source>
        <dbReference type="Pfam" id="PF00082"/>
    </source>
</evidence>
<dbReference type="InterPro" id="IPR023828">
    <property type="entry name" value="Peptidase_S8_Ser-AS"/>
</dbReference>
<dbReference type="PROSITE" id="PS00137">
    <property type="entry name" value="SUBTILASE_HIS"/>
    <property type="match status" value="1"/>
</dbReference>
<evidence type="ECO:0000313" key="10">
    <source>
        <dbReference type="Proteomes" id="UP001224359"/>
    </source>
</evidence>
<feature type="active site" description="Charge relay system" evidence="5">
    <location>
        <position position="124"/>
    </location>
</feature>
<feature type="signal peptide" evidence="7">
    <location>
        <begin position="1"/>
        <end position="20"/>
    </location>
</feature>
<dbReference type="PRINTS" id="PR00723">
    <property type="entry name" value="SUBTILISIN"/>
</dbReference>
<proteinExistence type="inferred from homology"/>
<feature type="domain" description="Peptidase S8/S53" evidence="8">
    <location>
        <begin position="115"/>
        <end position="490"/>
    </location>
</feature>
<dbReference type="EMBL" id="JAUSTQ010000014">
    <property type="protein sequence ID" value="MDQ0160600.1"/>
    <property type="molecule type" value="Genomic_DNA"/>
</dbReference>
<dbReference type="GO" id="GO:0006508">
    <property type="term" value="P:proteolysis"/>
    <property type="evidence" value="ECO:0007669"/>
    <property type="project" value="UniProtKB-KW"/>
</dbReference>
<dbReference type="PANTHER" id="PTHR43806:SF65">
    <property type="entry name" value="SERINE PROTEASE APRX"/>
    <property type="match status" value="1"/>
</dbReference>
<keyword evidence="4 5" id="KW-0720">Serine protease</keyword>
<accession>A0ABT9VI13</accession>
<keyword evidence="2 5" id="KW-0645">Protease</keyword>
<dbReference type="Gene3D" id="3.40.50.200">
    <property type="entry name" value="Peptidase S8/S53 domain"/>
    <property type="match status" value="2"/>
</dbReference>
<dbReference type="PANTHER" id="PTHR43806">
    <property type="entry name" value="PEPTIDASE S8"/>
    <property type="match status" value="1"/>
</dbReference>
<dbReference type="PROSITE" id="PS00138">
    <property type="entry name" value="SUBTILASE_SER"/>
    <property type="match status" value="1"/>
</dbReference>
<dbReference type="SUPFAM" id="SSF52743">
    <property type="entry name" value="Subtilisin-like"/>
    <property type="match status" value="1"/>
</dbReference>
<keyword evidence="3 5" id="KW-0378">Hydrolase</keyword>
<evidence type="ECO:0000313" key="9">
    <source>
        <dbReference type="EMBL" id="MDQ0160600.1"/>
    </source>
</evidence>
<dbReference type="InterPro" id="IPR034213">
    <property type="entry name" value="S8_Vpr-like"/>
</dbReference>
<dbReference type="InterPro" id="IPR022398">
    <property type="entry name" value="Peptidase_S8_His-AS"/>
</dbReference>
<feature type="active site" description="Charge relay system" evidence="5">
    <location>
        <position position="444"/>
    </location>
</feature>
<dbReference type="EC" id="3.4.21.-" evidence="9"/>
<organism evidence="9 10">
    <name type="scientific">Alkalibacillus salilacus</name>
    <dbReference type="NCBI Taxonomy" id="284582"/>
    <lineage>
        <taxon>Bacteria</taxon>
        <taxon>Bacillati</taxon>
        <taxon>Bacillota</taxon>
        <taxon>Bacilli</taxon>
        <taxon>Bacillales</taxon>
        <taxon>Bacillaceae</taxon>
        <taxon>Alkalibacillus</taxon>
    </lineage>
</organism>
<dbReference type="InterPro" id="IPR050131">
    <property type="entry name" value="Peptidase_S8_subtilisin-like"/>
</dbReference>
<keyword evidence="7" id="KW-0732">Signal</keyword>
<dbReference type="Proteomes" id="UP001224359">
    <property type="component" value="Unassembled WGS sequence"/>
</dbReference>
<sequence length="702" mass="77392">MRFLFALTLTIIMTTSTVLAEDMTWIVEIDGDPDQIAEKIKRDYPFLEVLYTYDTLLQAVAIKGAQDDIKDLHQETWVNDYDRAQSYESPAIQNQSSSLPDDLPNYQVESTDATGEGIKVGVIDTGIDYTHPDLSAQYQGGFDVIDFDEDPMESTTKDGMPTNHGTHVAGIIAANGDMEGVAPNASIYGYRALGPGGVGTSAHVLAALEQAVKDDMNIINLSLGTNINSPDTPLSKAVNQAFDLGHLIVVASGNSGPEDWTVSTPATAQKAITVGAGYTDQSQATIEVFDGKSIPVRQMPQSGPWPIEERFPYQYKMETNGTTNLQGKILMANKKDKSYTKLITEAIKTEAEALMIVTNEDPNDWTATPTTMPVIVITQEEADRLRKHETWIETSTQPIEDGIAEFSARGPVTSDWTIKPDLLAPGVNVMSTIPGGYANFQGTSMAAPYVTGVLALLKQNQPNATPEELKQQLLSHATPFNQDSRPSEAGSGWLDVQSLFDSTYYIESNKLQFGYHQADQPSKTQSITVHNTGEEPLDISWNIPKRHEHINWELPLSETIPAHSEKTFPIQAHFHKKFKKKGVHEGYLSLELDSESVNLPYLIVGQAADYPRINAEIAVEPFAEDEAMLTYYVADSLKALSIDVYDASFNHVQTITKQPDVSSGKHEEKVDISQWSSGLYYVMVQANDGEQTFDQSIEFHRP</sequence>
<reference evidence="9 10" key="1">
    <citation type="submission" date="2023-07" db="EMBL/GenBank/DDBJ databases">
        <title>Genomic Encyclopedia of Type Strains, Phase IV (KMG-IV): sequencing the most valuable type-strain genomes for metagenomic binning, comparative biology and taxonomic classification.</title>
        <authorList>
            <person name="Goeker M."/>
        </authorList>
    </citation>
    <scope>NUCLEOTIDE SEQUENCE [LARGE SCALE GENOMIC DNA]</scope>
    <source>
        <strain evidence="9 10">DSM 16460</strain>
    </source>
</reference>
<evidence type="ECO:0000256" key="3">
    <source>
        <dbReference type="ARBA" id="ARBA00022801"/>
    </source>
</evidence>
<dbReference type="PROSITE" id="PS00136">
    <property type="entry name" value="SUBTILASE_ASP"/>
    <property type="match status" value="1"/>
</dbReference>
<evidence type="ECO:0000256" key="5">
    <source>
        <dbReference type="PROSITE-ProRule" id="PRU01240"/>
    </source>
</evidence>
<comment type="caution">
    <text evidence="9">The sequence shown here is derived from an EMBL/GenBank/DDBJ whole genome shotgun (WGS) entry which is preliminary data.</text>
</comment>
<evidence type="ECO:0000256" key="4">
    <source>
        <dbReference type="ARBA" id="ARBA00022825"/>
    </source>
</evidence>
<dbReference type="Pfam" id="PF00082">
    <property type="entry name" value="Peptidase_S8"/>
    <property type="match status" value="1"/>
</dbReference>
<evidence type="ECO:0000256" key="2">
    <source>
        <dbReference type="ARBA" id="ARBA00022670"/>
    </source>
</evidence>
<evidence type="ECO:0000256" key="7">
    <source>
        <dbReference type="SAM" id="SignalP"/>
    </source>
</evidence>
<keyword evidence="10" id="KW-1185">Reference proteome</keyword>
<feature type="active site" description="Charge relay system" evidence="5">
    <location>
        <position position="164"/>
    </location>
</feature>
<dbReference type="PROSITE" id="PS51892">
    <property type="entry name" value="SUBTILASE"/>
    <property type="match status" value="1"/>
</dbReference>
<evidence type="ECO:0000256" key="1">
    <source>
        <dbReference type="ARBA" id="ARBA00011073"/>
    </source>
</evidence>
<gene>
    <name evidence="9" type="ORF">J2S77_002604</name>
</gene>
<dbReference type="InterPro" id="IPR015500">
    <property type="entry name" value="Peptidase_S8_subtilisin-rel"/>
</dbReference>
<comment type="similarity">
    <text evidence="1 5 6">Belongs to the peptidase S8 family.</text>
</comment>
<dbReference type="GO" id="GO:0008233">
    <property type="term" value="F:peptidase activity"/>
    <property type="evidence" value="ECO:0007669"/>
    <property type="project" value="UniProtKB-KW"/>
</dbReference>
<dbReference type="InterPro" id="IPR000209">
    <property type="entry name" value="Peptidase_S8/S53_dom"/>
</dbReference>
<dbReference type="InterPro" id="IPR023827">
    <property type="entry name" value="Peptidase_S8_Asp-AS"/>
</dbReference>
<dbReference type="CDD" id="cd07474">
    <property type="entry name" value="Peptidases_S8_subtilisin_Vpr-like"/>
    <property type="match status" value="1"/>
</dbReference>
<dbReference type="InterPro" id="IPR036852">
    <property type="entry name" value="Peptidase_S8/S53_dom_sf"/>
</dbReference>
<protein>
    <submittedName>
        <fullName evidence="9">Minor extracellular serine protease Vpr</fullName>
        <ecNumber evidence="9">3.4.21.-</ecNumber>
    </submittedName>
</protein>
<dbReference type="RefSeq" id="WP_306977971.1">
    <property type="nucleotide sequence ID" value="NZ_JAUSTQ010000014.1"/>
</dbReference>
<evidence type="ECO:0000256" key="6">
    <source>
        <dbReference type="RuleBase" id="RU003355"/>
    </source>
</evidence>